<evidence type="ECO:0008006" key="2">
    <source>
        <dbReference type="Google" id="ProtNLM"/>
    </source>
</evidence>
<comment type="caution">
    <text evidence="1">The sequence shown here is derived from an EMBL/GenBank/DDBJ whole genome shotgun (WGS) entry which is preliminary data.</text>
</comment>
<dbReference type="EMBL" id="LAZR01000291">
    <property type="protein sequence ID" value="KKN76698.1"/>
    <property type="molecule type" value="Genomic_DNA"/>
</dbReference>
<organism evidence="1">
    <name type="scientific">marine sediment metagenome</name>
    <dbReference type="NCBI Taxonomy" id="412755"/>
    <lineage>
        <taxon>unclassified sequences</taxon>
        <taxon>metagenomes</taxon>
        <taxon>ecological metagenomes</taxon>
    </lineage>
</organism>
<reference evidence="1" key="1">
    <citation type="journal article" date="2015" name="Nature">
        <title>Complex archaea that bridge the gap between prokaryotes and eukaryotes.</title>
        <authorList>
            <person name="Spang A."/>
            <person name="Saw J.H."/>
            <person name="Jorgensen S.L."/>
            <person name="Zaremba-Niedzwiedzka K."/>
            <person name="Martijn J."/>
            <person name="Lind A.E."/>
            <person name="van Eijk R."/>
            <person name="Schleper C."/>
            <person name="Guy L."/>
            <person name="Ettema T.J."/>
        </authorList>
    </citation>
    <scope>NUCLEOTIDE SEQUENCE</scope>
</reference>
<accession>A0A0F9WEJ1</accession>
<protein>
    <recommendedName>
        <fullName evidence="2">FeoB-associated Cys-rich membrane protein</fullName>
    </recommendedName>
</protein>
<dbReference type="AlphaFoldDB" id="A0A0F9WEJ1"/>
<gene>
    <name evidence="1" type="ORF">LCGC14_0367890</name>
</gene>
<proteinExistence type="predicted"/>
<evidence type="ECO:0000313" key="1">
    <source>
        <dbReference type="EMBL" id="KKN76698.1"/>
    </source>
</evidence>
<name>A0A0F9WEJ1_9ZZZZ</name>
<dbReference type="Pfam" id="PF12669">
    <property type="entry name" value="FeoB_associated"/>
    <property type="match status" value="1"/>
</dbReference>
<sequence>MPEIIVIIVVVALAAIAVAWKLYRTTTRAGHCNSCGGDKTCDADQAPCPAVPPELQPKSDNADQ</sequence>